<dbReference type="Proteomes" id="UP001519538">
    <property type="component" value="Unassembled WGS sequence"/>
</dbReference>
<organism evidence="1 2">
    <name type="scientific">Komagataeibacter oboediens</name>
    <dbReference type="NCBI Taxonomy" id="65958"/>
    <lineage>
        <taxon>Bacteria</taxon>
        <taxon>Pseudomonadati</taxon>
        <taxon>Pseudomonadota</taxon>
        <taxon>Alphaproteobacteria</taxon>
        <taxon>Acetobacterales</taxon>
        <taxon>Acetobacteraceae</taxon>
        <taxon>Komagataeibacter</taxon>
    </lineage>
</organism>
<dbReference type="GeneID" id="79188056"/>
<dbReference type="EMBL" id="JABLUU010000010">
    <property type="protein sequence ID" value="MBT0675696.1"/>
    <property type="molecule type" value="Genomic_DNA"/>
</dbReference>
<dbReference type="RefSeq" id="WP_214164820.1">
    <property type="nucleotide sequence ID" value="NZ_JABLUU010000010.1"/>
</dbReference>
<sequence length="85" mass="9526">MAAISYIFTAAYVAAKLAEDEDLLHEIAEGMTPEDGRIYVFNSNREDEEPILAFTEFGIENLPYLIAIHKENHALNTKTPGRNTV</sequence>
<accession>A0ABS5SND7</accession>
<evidence type="ECO:0000313" key="2">
    <source>
        <dbReference type="Proteomes" id="UP001519538"/>
    </source>
</evidence>
<evidence type="ECO:0000313" key="1">
    <source>
        <dbReference type="EMBL" id="MBT0675696.1"/>
    </source>
</evidence>
<keyword evidence="2" id="KW-1185">Reference proteome</keyword>
<comment type="caution">
    <text evidence="1">The sequence shown here is derived from an EMBL/GenBank/DDBJ whole genome shotgun (WGS) entry which is preliminary data.</text>
</comment>
<reference evidence="1 2" key="1">
    <citation type="journal article" date="2021" name="Astrobiology">
        <title>Bacterial Cellulose Retains Robustness but Its Synthesis Declines After Exposure to a Mars-Like Environment Simulated Outside the International Space Station.</title>
        <authorList>
            <person name="Orlovska I."/>
            <person name="Podolich O."/>
            <person name="Kukharenko O."/>
            <person name="Zaets I."/>
            <person name="Reva O."/>
            <person name="Khirunenko L."/>
            <person name="Zmejkoski D."/>
            <person name="Rogalsky S."/>
            <person name="Barh D."/>
            <person name="Tiwari S."/>
            <person name="Kumavath R."/>
            <person name="Goes-Neto A."/>
            <person name="Azevedo V."/>
            <person name="Brenig B."/>
            <person name="Ghosh P."/>
            <person name="de Vera J.P."/>
            <person name="Kozyrovska N."/>
        </authorList>
    </citation>
    <scope>NUCLEOTIDE SEQUENCE [LARGE SCALE GENOMIC DNA]</scope>
    <source>
        <strain evidence="1 2">IMBG 311</strain>
    </source>
</reference>
<name>A0ABS5SND7_9PROT</name>
<gene>
    <name evidence="1" type="ORF">HNO79_09930</name>
</gene>
<protein>
    <submittedName>
        <fullName evidence="1">Uncharacterized protein</fullName>
    </submittedName>
</protein>
<proteinExistence type="predicted"/>